<evidence type="ECO:0000313" key="1">
    <source>
        <dbReference type="EMBL" id="RKQ69790.1"/>
    </source>
</evidence>
<keyword evidence="2" id="KW-1185">Reference proteome</keyword>
<protein>
    <submittedName>
        <fullName evidence="1">Uncharacterized protein</fullName>
    </submittedName>
</protein>
<dbReference type="InParanoid" id="A0A420WFM2"/>
<name>A0A420WFM2_9PROT</name>
<proteinExistence type="predicted"/>
<sequence>MVGNKPETAAKSKLSRLDRLAEAAETYGDRSFQNYSQVRNVAETIRDSFCKFLDEGKQCVYLVPPKGPFAAQNSGSAAFSAWGKGFLPLEPISFGLAVAISKKQDYMRLVLTCRKEGNQVFLSIEKGREFELSLPINDVELGAVLEGLYEHLYDYFQDQIDAFDNGHYGKNDIGFDIHRVSE</sequence>
<dbReference type="Proteomes" id="UP000282211">
    <property type="component" value="Unassembled WGS sequence"/>
</dbReference>
<comment type="caution">
    <text evidence="1">The sequence shown here is derived from an EMBL/GenBank/DDBJ whole genome shotgun (WGS) entry which is preliminary data.</text>
</comment>
<reference evidence="1 2" key="1">
    <citation type="submission" date="2018-10" db="EMBL/GenBank/DDBJ databases">
        <title>Genomic Encyclopedia of Type Strains, Phase IV (KMG-IV): sequencing the most valuable type-strain genomes for metagenomic binning, comparative biology and taxonomic classification.</title>
        <authorList>
            <person name="Goeker M."/>
        </authorList>
    </citation>
    <scope>NUCLEOTIDE SEQUENCE [LARGE SCALE GENOMIC DNA]</scope>
    <source>
        <strain evidence="1 2">DSM 22008</strain>
    </source>
</reference>
<organism evidence="1 2">
    <name type="scientific">Litorimonas taeanensis</name>
    <dbReference type="NCBI Taxonomy" id="568099"/>
    <lineage>
        <taxon>Bacteria</taxon>
        <taxon>Pseudomonadati</taxon>
        <taxon>Pseudomonadota</taxon>
        <taxon>Alphaproteobacteria</taxon>
        <taxon>Maricaulales</taxon>
        <taxon>Robiginitomaculaceae</taxon>
    </lineage>
</organism>
<gene>
    <name evidence="1" type="ORF">DES40_2599</name>
</gene>
<dbReference type="RefSeq" id="WP_121102802.1">
    <property type="nucleotide sequence ID" value="NZ_RBII01000002.1"/>
</dbReference>
<dbReference type="OrthoDB" id="7630099at2"/>
<accession>A0A420WFM2</accession>
<evidence type="ECO:0000313" key="2">
    <source>
        <dbReference type="Proteomes" id="UP000282211"/>
    </source>
</evidence>
<dbReference type="EMBL" id="RBII01000002">
    <property type="protein sequence ID" value="RKQ69790.1"/>
    <property type="molecule type" value="Genomic_DNA"/>
</dbReference>
<dbReference type="AlphaFoldDB" id="A0A420WFM2"/>